<organism evidence="2 3">
    <name type="scientific">Mycolicibacterium moriokaense</name>
    <dbReference type="NCBI Taxonomy" id="39691"/>
    <lineage>
        <taxon>Bacteria</taxon>
        <taxon>Bacillati</taxon>
        <taxon>Actinomycetota</taxon>
        <taxon>Actinomycetes</taxon>
        <taxon>Mycobacteriales</taxon>
        <taxon>Mycobacteriaceae</taxon>
        <taxon>Mycolicibacterium</taxon>
    </lineage>
</organism>
<protein>
    <submittedName>
        <fullName evidence="2">Short-subunit dehydrogenase</fullName>
    </submittedName>
</protein>
<gene>
    <name evidence="2" type="ORF">C8E89_13447</name>
</gene>
<dbReference type="GO" id="GO:0016491">
    <property type="term" value="F:oxidoreductase activity"/>
    <property type="evidence" value="ECO:0007669"/>
    <property type="project" value="UniProtKB-KW"/>
</dbReference>
<dbReference type="Gene3D" id="3.40.50.720">
    <property type="entry name" value="NAD(P)-binding Rossmann-like Domain"/>
    <property type="match status" value="1"/>
</dbReference>
<proteinExistence type="predicted"/>
<dbReference type="OrthoDB" id="3772961at2"/>
<keyword evidence="3" id="KW-1185">Reference proteome</keyword>
<dbReference type="InterPro" id="IPR002347">
    <property type="entry name" value="SDR_fam"/>
</dbReference>
<dbReference type="PANTHER" id="PTHR43157">
    <property type="entry name" value="PHOSPHATIDYLINOSITOL-GLYCAN BIOSYNTHESIS CLASS F PROTEIN-RELATED"/>
    <property type="match status" value="1"/>
</dbReference>
<keyword evidence="1" id="KW-0560">Oxidoreductase</keyword>
<reference evidence="2 3" key="2">
    <citation type="submission" date="2018-06" db="EMBL/GenBank/DDBJ databases">
        <title>Sequencing of bacterial isolates from soil warming experiment in Harvard Forest, Massachusetts, USA.</title>
        <authorList>
            <person name="Deangelis K.PhD."/>
        </authorList>
    </citation>
    <scope>NUCLEOTIDE SEQUENCE [LARGE SCALE GENOMIC DNA]</scope>
    <source>
        <strain evidence="2 3">GAS496</strain>
    </source>
</reference>
<dbReference type="PRINTS" id="PR00081">
    <property type="entry name" value="GDHRDH"/>
</dbReference>
<accession>A0A318HIH3</accession>
<evidence type="ECO:0000256" key="1">
    <source>
        <dbReference type="ARBA" id="ARBA00023002"/>
    </source>
</evidence>
<dbReference type="InterPro" id="IPR036291">
    <property type="entry name" value="NAD(P)-bd_dom_sf"/>
</dbReference>
<dbReference type="RefSeq" id="WP_110319797.1">
    <property type="nucleotide sequence ID" value="NZ_QJJU01000034.1"/>
</dbReference>
<name>A0A318HIH3_9MYCO</name>
<evidence type="ECO:0000313" key="3">
    <source>
        <dbReference type="Proteomes" id="UP000247781"/>
    </source>
</evidence>
<dbReference type="Proteomes" id="UP000247781">
    <property type="component" value="Unassembled WGS sequence"/>
</dbReference>
<dbReference type="SUPFAM" id="SSF51735">
    <property type="entry name" value="NAD(P)-binding Rossmann-fold domains"/>
    <property type="match status" value="1"/>
</dbReference>
<comment type="caution">
    <text evidence="2">The sequence shown here is derived from an EMBL/GenBank/DDBJ whole genome shotgun (WGS) entry which is preliminary data.</text>
</comment>
<reference evidence="3" key="1">
    <citation type="submission" date="2018-05" db="EMBL/GenBank/DDBJ databases">
        <authorList>
            <person name="Deangelis K."/>
            <person name="Huntemann M."/>
            <person name="Clum A."/>
            <person name="Pillay M."/>
            <person name="Palaniappan K."/>
            <person name="Varghese N."/>
            <person name="Mikhailova N."/>
            <person name="Stamatis D."/>
            <person name="Reddy T."/>
            <person name="Daum C."/>
            <person name="Shapiro N."/>
            <person name="Ivanova N."/>
            <person name="Kyrpides N."/>
            <person name="Woyke T."/>
        </authorList>
    </citation>
    <scope>NUCLEOTIDE SEQUENCE [LARGE SCALE GENOMIC DNA]</scope>
    <source>
        <strain evidence="3">GAS496</strain>
    </source>
</reference>
<dbReference type="EMBL" id="QJJU01000034">
    <property type="protein sequence ID" value="PXX00395.1"/>
    <property type="molecule type" value="Genomic_DNA"/>
</dbReference>
<sequence>MNSRPVVVITGATNGLGALAALDLARLGVHLGIVARSQTKVDERRREIEQVAPGTPVDSFIADLTSMGDVRRAGQQIDAFYERIDVLINNAGVHAFSQRITPDGFSEMTAVNYLAPWVLTNTLRDKLVASAPARVVTVASEGARWAGSIDPAHDLTSTASYGRRQAMTLYFRSKLMDIMFSQELGRRLAGTGVTANCCDPGFNTTGLGRDLPLAGKLERLLHALRIGDPRRGAGIIVRLATDPAFAETTAGYFSVKDAAPLLCPEPGRSKGIQADLWATTSSLLDRVVFSAG</sequence>
<dbReference type="Pfam" id="PF00106">
    <property type="entry name" value="adh_short"/>
    <property type="match status" value="1"/>
</dbReference>
<evidence type="ECO:0000313" key="2">
    <source>
        <dbReference type="EMBL" id="PXX00395.1"/>
    </source>
</evidence>
<dbReference type="PANTHER" id="PTHR43157:SF31">
    <property type="entry name" value="PHOSPHATIDYLINOSITOL-GLYCAN BIOSYNTHESIS CLASS F PROTEIN"/>
    <property type="match status" value="1"/>
</dbReference>
<dbReference type="AlphaFoldDB" id="A0A318HIH3"/>